<gene>
    <name evidence="2" type="ORF">EUAN_03410</name>
</gene>
<dbReference type="InterPro" id="IPR016181">
    <property type="entry name" value="Acyl_CoA_acyltransferase"/>
</dbReference>
<dbReference type="Pfam" id="PF13673">
    <property type="entry name" value="Acetyltransf_10"/>
    <property type="match status" value="1"/>
</dbReference>
<proteinExistence type="predicted"/>
<dbReference type="Proteomes" id="UP000180254">
    <property type="component" value="Unassembled WGS sequence"/>
</dbReference>
<reference evidence="2 3" key="1">
    <citation type="submission" date="2016-09" db="EMBL/GenBank/DDBJ databases">
        <title>Genome sequence of Eubacterium angustum.</title>
        <authorList>
            <person name="Poehlein A."/>
            <person name="Daniel R."/>
        </authorList>
    </citation>
    <scope>NUCLEOTIDE SEQUENCE [LARGE SCALE GENOMIC DNA]</scope>
    <source>
        <strain evidence="2 3">DSM 1989</strain>
    </source>
</reference>
<keyword evidence="2" id="KW-0012">Acyltransferase</keyword>
<organism evidence="2 3">
    <name type="scientific">Andreesenia angusta</name>
    <dbReference type="NCBI Taxonomy" id="39480"/>
    <lineage>
        <taxon>Bacteria</taxon>
        <taxon>Bacillati</taxon>
        <taxon>Bacillota</taxon>
        <taxon>Tissierellia</taxon>
        <taxon>Tissierellales</taxon>
        <taxon>Gottschalkiaceae</taxon>
        <taxon>Andreesenia</taxon>
    </lineage>
</organism>
<feature type="domain" description="N-acetyltransferase" evidence="1">
    <location>
        <begin position="6"/>
        <end position="148"/>
    </location>
</feature>
<dbReference type="PROSITE" id="PS51186">
    <property type="entry name" value="GNAT"/>
    <property type="match status" value="1"/>
</dbReference>
<keyword evidence="3" id="KW-1185">Reference proteome</keyword>
<evidence type="ECO:0000313" key="3">
    <source>
        <dbReference type="Proteomes" id="UP000180254"/>
    </source>
</evidence>
<protein>
    <submittedName>
        <fullName evidence="2">Putative acyltransferase</fullName>
    </submittedName>
</protein>
<dbReference type="EMBL" id="MKIE01000001">
    <property type="protein sequence ID" value="OHW63477.1"/>
    <property type="molecule type" value="Genomic_DNA"/>
</dbReference>
<dbReference type="AlphaFoldDB" id="A0A1S1VB80"/>
<accession>A0A1S1VB80</accession>
<dbReference type="GO" id="GO:0016747">
    <property type="term" value="F:acyltransferase activity, transferring groups other than amino-acyl groups"/>
    <property type="evidence" value="ECO:0007669"/>
    <property type="project" value="InterPro"/>
</dbReference>
<dbReference type="RefSeq" id="WP_071060985.1">
    <property type="nucleotide sequence ID" value="NZ_MKIE01000001.1"/>
</dbReference>
<evidence type="ECO:0000313" key="2">
    <source>
        <dbReference type="EMBL" id="OHW63477.1"/>
    </source>
</evidence>
<dbReference type="InterPro" id="IPR000182">
    <property type="entry name" value="GNAT_dom"/>
</dbReference>
<dbReference type="STRING" id="39480.EUAN_03410"/>
<dbReference type="OrthoDB" id="9796171at2"/>
<keyword evidence="2" id="KW-0808">Transferase</keyword>
<dbReference type="CDD" id="cd04301">
    <property type="entry name" value="NAT_SF"/>
    <property type="match status" value="1"/>
</dbReference>
<dbReference type="Gene3D" id="3.40.630.30">
    <property type="match status" value="1"/>
</dbReference>
<name>A0A1S1VB80_9FIRM</name>
<sequence>MYLSIKKFDELSTRELYDILKKREEVFIVEQKCPYPDCDGKDLESYHMLYKDGEKLVGYLRILPKGLSYDEISLGRILIDSSYREQKLGSRMVKKALEFVETVLCENRVRISAQLYLLNFYSSLGFESVGSPYEEDWIPHIEMLYKKED</sequence>
<comment type="caution">
    <text evidence="2">The sequence shown here is derived from an EMBL/GenBank/DDBJ whole genome shotgun (WGS) entry which is preliminary data.</text>
</comment>
<evidence type="ECO:0000259" key="1">
    <source>
        <dbReference type="PROSITE" id="PS51186"/>
    </source>
</evidence>
<dbReference type="SUPFAM" id="SSF55729">
    <property type="entry name" value="Acyl-CoA N-acyltransferases (Nat)"/>
    <property type="match status" value="1"/>
</dbReference>